<dbReference type="AlphaFoldDB" id="A0A9W6TCJ9"/>
<dbReference type="InterPro" id="IPR029071">
    <property type="entry name" value="Ubiquitin-like_domsf"/>
</dbReference>
<dbReference type="Gene3D" id="3.80.10.10">
    <property type="entry name" value="Ribonuclease Inhibitor"/>
    <property type="match status" value="3"/>
</dbReference>
<keyword evidence="3" id="KW-0175">Coiled coil</keyword>
<dbReference type="EMBL" id="BSXW01000055">
    <property type="protein sequence ID" value="GMF10810.1"/>
    <property type="molecule type" value="Genomic_DNA"/>
</dbReference>
<dbReference type="SUPFAM" id="SSF54236">
    <property type="entry name" value="Ubiquitin-like"/>
    <property type="match status" value="1"/>
</dbReference>
<feature type="compositionally biased region" description="Basic and acidic residues" evidence="4">
    <location>
        <begin position="1041"/>
        <end position="1054"/>
    </location>
</feature>
<dbReference type="PROSITE" id="PS51450">
    <property type="entry name" value="LRR"/>
    <property type="match status" value="3"/>
</dbReference>
<keyword evidence="1" id="KW-0433">Leucine-rich repeat</keyword>
<evidence type="ECO:0000256" key="4">
    <source>
        <dbReference type="SAM" id="MobiDB-lite"/>
    </source>
</evidence>
<evidence type="ECO:0000256" key="3">
    <source>
        <dbReference type="SAM" id="Coils"/>
    </source>
</evidence>
<evidence type="ECO:0000256" key="2">
    <source>
        <dbReference type="ARBA" id="ARBA00022737"/>
    </source>
</evidence>
<feature type="compositionally biased region" description="Basic and acidic residues" evidence="4">
    <location>
        <begin position="1012"/>
        <end position="1026"/>
    </location>
</feature>
<dbReference type="PANTHER" id="PTHR15454">
    <property type="entry name" value="NISCHARIN RELATED"/>
    <property type="match status" value="1"/>
</dbReference>
<evidence type="ECO:0000313" key="6">
    <source>
        <dbReference type="Proteomes" id="UP001165083"/>
    </source>
</evidence>
<feature type="coiled-coil region" evidence="3">
    <location>
        <begin position="91"/>
        <end position="118"/>
    </location>
</feature>
<dbReference type="SMART" id="SM00365">
    <property type="entry name" value="LRR_SD22"/>
    <property type="match status" value="2"/>
</dbReference>
<dbReference type="SUPFAM" id="SSF52047">
    <property type="entry name" value="RNI-like"/>
    <property type="match status" value="1"/>
</dbReference>
<feature type="region of interest" description="Disordered" evidence="4">
    <location>
        <begin position="1011"/>
        <end position="1081"/>
    </location>
</feature>
<accession>A0A9W6TCJ9</accession>
<gene>
    <name evidence="5" type="ORF">Plil01_000157800</name>
</gene>
<organism evidence="5 6">
    <name type="scientific">Phytophthora lilii</name>
    <dbReference type="NCBI Taxonomy" id="2077276"/>
    <lineage>
        <taxon>Eukaryota</taxon>
        <taxon>Sar</taxon>
        <taxon>Stramenopiles</taxon>
        <taxon>Oomycota</taxon>
        <taxon>Peronosporomycetes</taxon>
        <taxon>Peronosporales</taxon>
        <taxon>Peronosporaceae</taxon>
        <taxon>Phytophthora</taxon>
    </lineage>
</organism>
<dbReference type="GO" id="GO:0005737">
    <property type="term" value="C:cytoplasm"/>
    <property type="evidence" value="ECO:0007669"/>
    <property type="project" value="TreeGrafter"/>
</dbReference>
<dbReference type="SUPFAM" id="SSF52058">
    <property type="entry name" value="L domain-like"/>
    <property type="match status" value="1"/>
</dbReference>
<dbReference type="SMART" id="SM00364">
    <property type="entry name" value="LRR_BAC"/>
    <property type="match status" value="6"/>
</dbReference>
<evidence type="ECO:0000256" key="1">
    <source>
        <dbReference type="ARBA" id="ARBA00022614"/>
    </source>
</evidence>
<dbReference type="InterPro" id="IPR003591">
    <property type="entry name" value="Leu-rich_rpt_typical-subtyp"/>
</dbReference>
<dbReference type="Gene3D" id="3.10.20.90">
    <property type="entry name" value="Phosphatidylinositol 3-kinase Catalytic Subunit, Chain A, domain 1"/>
    <property type="match status" value="1"/>
</dbReference>
<dbReference type="Pfam" id="PF13855">
    <property type="entry name" value="LRR_8"/>
    <property type="match status" value="1"/>
</dbReference>
<proteinExistence type="predicted"/>
<sequence length="1272" mass="143243">MVRTDAVPLTRSPAEISAINSLHSLRDLLQYSQRPQSAKLNDREQTLVVTSSVTALRSLCGSHGRRQSITSSSTHTELGALERWLALAEVSAKLDSDVESLEREIQCHERKHNALTRANRDGSSPTRLPLAEACELGPKLQCLQEVLGSMRFRAYCRDLSILVRNLRLRLELYGIRFQDFKRQLCRERTVSVEKLLWLFNETERSLFTAKPQPEGLLPIEHADYTLLLQHCSDPGSGEGFIVTADLMELLHSLPLERATLVRYVFEQLADTRRGEGYRPPPDHTRIHHIHAAIKLQRSHCSVEETQAAEAWLEVVGSGAITLQDLLQFHLTISDANVSEDAEFVRFVQRMWGFDPLAVKDADRGEAIQHLLENYTARCHLLELGTRKRELLGKIPGAQSRIRSTSALLESELQHLRVLQAPTKLSQWLQCDESINARLGETLILLREVTLSGQLLTAIPEFMSSLKELQVLDLRDNRLSKISPLGALKTIRKLDLSDNLLRDASFAQADETWRQLEVLTELRLSGNKLTSLPSALVAVPGLQALDISKNSLRSVRGEVIQGWKGRAHLVALDLHGNSLTTLPEEINVLFGSLRRLILHQNHLVALPNALTELIKLEELSLSQNQLSSNSLSSYPLSEGHIAILLDQNQLRVFPCLDVVQAEGKGPPKNVNNSLITIDARGNQLRRMVDWSSLVLANCQHLHLQNNSLRELPETLFSALPALRTCELQNNQLRNLPVQITECTQLQHLDVHDNCLQSLPTELTELADLEVLNAAENDITDIPVEWHAFENQNDGVRVLHSLFLRRNPLRNKILRSIVNGSTDGSMSVCMAATADDSTCEGVIKKLLDGLRDASVILRSADTARVSTRKAWVDLDEEDEEPETSNKPKWRGVARDVNHYLEQRLRAMQRTCNSSVLFVEVKSFERMIRTLPFTCSKRELTHLVRRFLVKDESGRTGQVDGLAFLQAIERFGRWRSISMPSKRPMTCVAKPTIDSAGPIIQYLVVLRRHLQQQQELEKHDRQNQNDRARSPQSKNRFNMKLRMKQREQMKTAHRDANRGPSTAKRKPTPRTNQGSPKFEKTSRIRADVIADRQRQRIQVLEQQLVDQKLLLLAHQKPELGARDNNGPAIAPADLETVAEEDHDRCNRRTVKSFDDGGGSDHAVIISVKCLHLPGTDKREEVGEQQAMKGPARVDLRLQPDDSVLHLKQQLETRTGVPVDHQIIVAHSVSCGAPAIRLRNNSVLREYAEHVGGASRWSLTLFIGQSLPLAPPREAL</sequence>
<dbReference type="InterPro" id="IPR025875">
    <property type="entry name" value="Leu-rich_rpt_4"/>
</dbReference>
<reference evidence="5" key="1">
    <citation type="submission" date="2023-04" db="EMBL/GenBank/DDBJ databases">
        <title>Phytophthora lilii NBRC 32176.</title>
        <authorList>
            <person name="Ichikawa N."/>
            <person name="Sato H."/>
            <person name="Tonouchi N."/>
        </authorList>
    </citation>
    <scope>NUCLEOTIDE SEQUENCE</scope>
    <source>
        <strain evidence="5">NBRC 32176</strain>
    </source>
</reference>
<name>A0A9W6TCJ9_9STRA</name>
<dbReference type="OrthoDB" id="676979at2759"/>
<dbReference type="InterPro" id="IPR001611">
    <property type="entry name" value="Leu-rich_rpt"/>
</dbReference>
<dbReference type="Pfam" id="PF12799">
    <property type="entry name" value="LRR_4"/>
    <property type="match status" value="1"/>
</dbReference>
<dbReference type="Proteomes" id="UP001165083">
    <property type="component" value="Unassembled WGS sequence"/>
</dbReference>
<comment type="caution">
    <text evidence="5">The sequence shown here is derived from an EMBL/GenBank/DDBJ whole genome shotgun (WGS) entry which is preliminary data.</text>
</comment>
<dbReference type="CDD" id="cd17039">
    <property type="entry name" value="Ubl_ubiquitin_like"/>
    <property type="match status" value="1"/>
</dbReference>
<keyword evidence="2" id="KW-0677">Repeat</keyword>
<protein>
    <submittedName>
        <fullName evidence="5">Unnamed protein product</fullName>
    </submittedName>
</protein>
<evidence type="ECO:0000313" key="5">
    <source>
        <dbReference type="EMBL" id="GMF10810.1"/>
    </source>
</evidence>
<dbReference type="SMART" id="SM00369">
    <property type="entry name" value="LRR_TYP"/>
    <property type="match status" value="9"/>
</dbReference>
<keyword evidence="6" id="KW-1185">Reference proteome</keyword>
<dbReference type="InterPro" id="IPR032675">
    <property type="entry name" value="LRR_dom_sf"/>
</dbReference>